<reference evidence="3" key="1">
    <citation type="journal article" date="2020" name="G3 (Bethesda)">
        <title>High-Quality Assemblies for Three Invasive Social Wasps from the &lt;i&gt;Vespula&lt;/i&gt; Genus.</title>
        <authorList>
            <person name="Harrop T.W.R."/>
            <person name="Guhlin J."/>
            <person name="McLaughlin G.M."/>
            <person name="Permina E."/>
            <person name="Stockwell P."/>
            <person name="Gilligan J."/>
            <person name="Le Lec M.F."/>
            <person name="Gruber M.A.M."/>
            <person name="Quinn O."/>
            <person name="Lovegrove M."/>
            <person name="Duncan E.J."/>
            <person name="Remnant E.J."/>
            <person name="Van Eeckhoven J."/>
            <person name="Graham B."/>
            <person name="Knapp R.A."/>
            <person name="Langford K.W."/>
            <person name="Kronenberg Z."/>
            <person name="Press M.O."/>
            <person name="Eacker S.M."/>
            <person name="Wilson-Rankin E.E."/>
            <person name="Purcell J."/>
            <person name="Lester P.J."/>
            <person name="Dearden P.K."/>
        </authorList>
    </citation>
    <scope>NUCLEOTIDE SEQUENCE</scope>
    <source>
        <strain evidence="3">Volc-1</strain>
    </source>
</reference>
<dbReference type="EMBL" id="JACSDY010000017">
    <property type="protein sequence ID" value="KAF7402197.1"/>
    <property type="molecule type" value="Genomic_DNA"/>
</dbReference>
<keyword evidence="2" id="KW-0732">Signal</keyword>
<feature type="region of interest" description="Disordered" evidence="1">
    <location>
        <begin position="118"/>
        <end position="151"/>
    </location>
</feature>
<organism evidence="3 4">
    <name type="scientific">Vespula pensylvanica</name>
    <name type="common">Western yellow jacket</name>
    <name type="synonym">Wasp</name>
    <dbReference type="NCBI Taxonomy" id="30213"/>
    <lineage>
        <taxon>Eukaryota</taxon>
        <taxon>Metazoa</taxon>
        <taxon>Ecdysozoa</taxon>
        <taxon>Arthropoda</taxon>
        <taxon>Hexapoda</taxon>
        <taxon>Insecta</taxon>
        <taxon>Pterygota</taxon>
        <taxon>Neoptera</taxon>
        <taxon>Endopterygota</taxon>
        <taxon>Hymenoptera</taxon>
        <taxon>Apocrita</taxon>
        <taxon>Aculeata</taxon>
        <taxon>Vespoidea</taxon>
        <taxon>Vespidae</taxon>
        <taxon>Vespinae</taxon>
        <taxon>Vespula</taxon>
    </lineage>
</organism>
<dbReference type="Proteomes" id="UP000600918">
    <property type="component" value="Unassembled WGS sequence"/>
</dbReference>
<accession>A0A834NAI9</accession>
<feature type="signal peptide" evidence="2">
    <location>
        <begin position="1"/>
        <end position="20"/>
    </location>
</feature>
<evidence type="ECO:0000256" key="1">
    <source>
        <dbReference type="SAM" id="MobiDB-lite"/>
    </source>
</evidence>
<name>A0A834NAI9_VESPE</name>
<dbReference type="AlphaFoldDB" id="A0A834NAI9"/>
<evidence type="ECO:0000313" key="4">
    <source>
        <dbReference type="Proteomes" id="UP000600918"/>
    </source>
</evidence>
<proteinExistence type="predicted"/>
<protein>
    <submittedName>
        <fullName evidence="3">Uncharacterized protein</fullName>
    </submittedName>
</protein>
<comment type="caution">
    <text evidence="3">The sequence shown here is derived from an EMBL/GenBank/DDBJ whole genome shotgun (WGS) entry which is preliminary data.</text>
</comment>
<gene>
    <name evidence="3" type="ORF">H0235_015533</name>
</gene>
<keyword evidence="4" id="KW-1185">Reference proteome</keyword>
<evidence type="ECO:0000313" key="3">
    <source>
        <dbReference type="EMBL" id="KAF7402197.1"/>
    </source>
</evidence>
<feature type="compositionally biased region" description="Low complexity" evidence="1">
    <location>
        <begin position="139"/>
        <end position="151"/>
    </location>
</feature>
<feature type="chain" id="PRO_5032569294" evidence="2">
    <location>
        <begin position="21"/>
        <end position="195"/>
    </location>
</feature>
<evidence type="ECO:0000256" key="2">
    <source>
        <dbReference type="SAM" id="SignalP"/>
    </source>
</evidence>
<sequence>MTLNVMTFLLVKTGCRVVVTSDCADVTLMSRSQNRFDFLVTLACILCHENKSHDSYCCVKRKSFDVDDDGDDDGVDRRREPIEGASSAWKEITLAVYYQRQSVVSSLPLPVACHPSISGERTGTRAPLGDDGDGDYDDSSSSSSSLSSNSNSNSLFLLPAKFQTGGVKAPLCLPVADSPMLHLSFVYVLKKQNEA</sequence>